<dbReference type="Gene3D" id="2.40.50.140">
    <property type="entry name" value="Nucleic acid-binding proteins"/>
    <property type="match status" value="1"/>
</dbReference>
<dbReference type="Proteomes" id="UP000003781">
    <property type="component" value="Unassembled WGS sequence"/>
</dbReference>
<name>A3ING1_9CHRO</name>
<feature type="region of interest" description="Disordered" evidence="3">
    <location>
        <begin position="94"/>
        <end position="148"/>
    </location>
</feature>
<protein>
    <recommendedName>
        <fullName evidence="6">Single-stranded DNA-binding protein</fullName>
    </recommendedName>
</protein>
<evidence type="ECO:0000313" key="5">
    <source>
        <dbReference type="Proteomes" id="UP000003781"/>
    </source>
</evidence>
<accession>A3ING1</accession>
<evidence type="ECO:0000256" key="2">
    <source>
        <dbReference type="PROSITE-ProRule" id="PRU00252"/>
    </source>
</evidence>
<dbReference type="CDD" id="cd04496">
    <property type="entry name" value="SSB_OBF"/>
    <property type="match status" value="1"/>
</dbReference>
<evidence type="ECO:0000313" key="4">
    <source>
        <dbReference type="EMBL" id="EAZ91859.1"/>
    </source>
</evidence>
<dbReference type="GO" id="GO:0003697">
    <property type="term" value="F:single-stranded DNA binding"/>
    <property type="evidence" value="ECO:0007669"/>
    <property type="project" value="InterPro"/>
</dbReference>
<feature type="compositionally biased region" description="Polar residues" evidence="3">
    <location>
        <begin position="98"/>
        <end position="116"/>
    </location>
</feature>
<reference evidence="4 5" key="1">
    <citation type="submission" date="2007-03" db="EMBL/GenBank/DDBJ databases">
        <authorList>
            <person name="Stal L."/>
            <person name="Ferriera S."/>
            <person name="Johnson J."/>
            <person name="Kravitz S."/>
            <person name="Beeson K."/>
            <person name="Sutton G."/>
            <person name="Rogers Y.-H."/>
            <person name="Friedman R."/>
            <person name="Frazier M."/>
            <person name="Venter J.C."/>
        </authorList>
    </citation>
    <scope>NUCLEOTIDE SEQUENCE [LARGE SCALE GENOMIC DNA]</scope>
    <source>
        <strain evidence="4 5">CCY0110</strain>
    </source>
</reference>
<dbReference type="Pfam" id="PF00436">
    <property type="entry name" value="SSB"/>
    <property type="match status" value="1"/>
</dbReference>
<dbReference type="PROSITE" id="PS50935">
    <property type="entry name" value="SSB"/>
    <property type="match status" value="1"/>
</dbReference>
<dbReference type="eggNOG" id="COG0629">
    <property type="taxonomic scope" value="Bacteria"/>
</dbReference>
<dbReference type="InterPro" id="IPR000424">
    <property type="entry name" value="Primosome_PriB/ssb"/>
</dbReference>
<sequence>MAKVISNPELRYTPDNQTEVAQMLVEFEGRRKEDAPCTLKVVGWGGLATQMKESCTEGDRLILEGRLAMNTFERKEGFKEKRAELVISRFYPLDGVGESSSADNVVSFDSAQSSQSMDNHYDEDDYDMDESETATPSSDNEADDPIPF</sequence>
<dbReference type="EMBL" id="AAXW01000010">
    <property type="protein sequence ID" value="EAZ91859.1"/>
    <property type="molecule type" value="Genomic_DNA"/>
</dbReference>
<dbReference type="AlphaFoldDB" id="A3ING1"/>
<keyword evidence="1 2" id="KW-0238">DNA-binding</keyword>
<evidence type="ECO:0000256" key="1">
    <source>
        <dbReference type="ARBA" id="ARBA00023125"/>
    </source>
</evidence>
<evidence type="ECO:0000256" key="3">
    <source>
        <dbReference type="SAM" id="MobiDB-lite"/>
    </source>
</evidence>
<proteinExistence type="predicted"/>
<keyword evidence="5" id="KW-1185">Reference proteome</keyword>
<dbReference type="InterPro" id="IPR012340">
    <property type="entry name" value="NA-bd_OB-fold"/>
</dbReference>
<dbReference type="SUPFAM" id="SSF50249">
    <property type="entry name" value="Nucleic acid-binding proteins"/>
    <property type="match status" value="1"/>
</dbReference>
<comment type="caution">
    <text evidence="4">The sequence shown here is derived from an EMBL/GenBank/DDBJ whole genome shotgun (WGS) entry which is preliminary data.</text>
</comment>
<feature type="compositionally biased region" description="Acidic residues" evidence="3">
    <location>
        <begin position="121"/>
        <end position="132"/>
    </location>
</feature>
<organism evidence="4 5">
    <name type="scientific">Crocosphaera chwakensis CCY0110</name>
    <dbReference type="NCBI Taxonomy" id="391612"/>
    <lineage>
        <taxon>Bacteria</taxon>
        <taxon>Bacillati</taxon>
        <taxon>Cyanobacteriota</taxon>
        <taxon>Cyanophyceae</taxon>
        <taxon>Oscillatoriophycideae</taxon>
        <taxon>Chroococcales</taxon>
        <taxon>Aphanothecaceae</taxon>
        <taxon>Crocosphaera</taxon>
        <taxon>Crocosphaera chwakensis</taxon>
    </lineage>
</organism>
<evidence type="ECO:0008006" key="6">
    <source>
        <dbReference type="Google" id="ProtNLM"/>
    </source>
</evidence>
<gene>
    <name evidence="4" type="ORF">CY0110_29329</name>
</gene>